<dbReference type="Gene3D" id="3.30.470.160">
    <property type="entry name" value="Inositol polyphosphate kinase"/>
    <property type="match status" value="1"/>
</dbReference>
<dbReference type="GeneID" id="101739314"/>
<sequence>MRGTKMTSSHCRSVTPPLSRASSAELPPRSPDITRRALSPDISLNFARHRPLSPDVLDFRPVTPDFPRRSRSPARPRSLMESLLVAKMEALSTGKLVRADSMDSCSSFGSMSSLPSDVCRCDDCLLGIVDFYMPSPDEVNKTLKKQSERWRKLRNIVQWTPFFQTYKKQRYPWVQLAGHQGNFKAGPDQGTILKKLSPQEEKCFELLMKDILRPFVPEFKGQVTCEDGELYLQLQDLLSDFDSPCVMDCKIGVRTYLEEELAKAKEKTKLRKDMYEKMIQIDPKAPSEEEHRSKGVTKPRYMIWRETISSTSTLGFRIDGVKKADGTSSKDFKTTKTRQQIAEAFKDFTSSCPNAAVRYLERLRSIRATLTESHFFRTHELIGSSLLFVHDKRKASIWMIDFAKTVPVPENVSIDHNTTWKVGNHEDGYLIGLDNLITIFESLVKDDNGNIEVERIENIRQDSFDT</sequence>
<keyword evidence="2 6" id="KW-0808">Transferase</keyword>
<dbReference type="GO" id="GO:0005737">
    <property type="term" value="C:cytoplasm"/>
    <property type="evidence" value="ECO:0007669"/>
    <property type="project" value="TreeGrafter"/>
</dbReference>
<dbReference type="PANTHER" id="PTHR12400:SF97">
    <property type="entry name" value="KINASE"/>
    <property type="match status" value="1"/>
</dbReference>
<evidence type="ECO:0000256" key="4">
    <source>
        <dbReference type="ARBA" id="ARBA00022777"/>
    </source>
</evidence>
<evidence type="ECO:0000313" key="9">
    <source>
        <dbReference type="Proteomes" id="UP000005204"/>
    </source>
</evidence>
<dbReference type="EnsemblMetazoa" id="XM_021349355.2">
    <property type="protein sequence ID" value="XP_021205030.2"/>
    <property type="gene ID" value="LOC101739314"/>
</dbReference>
<evidence type="ECO:0000256" key="6">
    <source>
        <dbReference type="RuleBase" id="RU363090"/>
    </source>
</evidence>
<dbReference type="RefSeq" id="XP_021205030.2">
    <property type="nucleotide sequence ID" value="XM_021349355.3"/>
</dbReference>
<feature type="compositionally biased region" description="Polar residues" evidence="7">
    <location>
        <begin position="1"/>
        <end position="12"/>
    </location>
</feature>
<evidence type="ECO:0000256" key="3">
    <source>
        <dbReference type="ARBA" id="ARBA00022741"/>
    </source>
</evidence>
<dbReference type="InterPro" id="IPR005522">
    <property type="entry name" value="IPK"/>
</dbReference>
<evidence type="ECO:0000256" key="7">
    <source>
        <dbReference type="SAM" id="MobiDB-lite"/>
    </source>
</evidence>
<name>A0A8R2M2U9_BOMMO</name>
<dbReference type="GO" id="GO:0005524">
    <property type="term" value="F:ATP binding"/>
    <property type="evidence" value="ECO:0007669"/>
    <property type="project" value="UniProtKB-KW"/>
</dbReference>
<reference evidence="9" key="1">
    <citation type="journal article" date="2008" name="Insect Biochem. Mol. Biol.">
        <title>The genome of a lepidopteran model insect, the silkworm Bombyx mori.</title>
        <authorList>
            <consortium name="International Silkworm Genome Consortium"/>
        </authorList>
    </citation>
    <scope>NUCLEOTIDE SEQUENCE [LARGE SCALE GENOMIC DNA]</scope>
    <source>
        <strain evidence="9">p50T</strain>
    </source>
</reference>
<comment type="similarity">
    <text evidence="1 6">Belongs to the inositol phosphokinase (IPK) family.</text>
</comment>
<proteinExistence type="inferred from homology"/>
<feature type="region of interest" description="Disordered" evidence="7">
    <location>
        <begin position="1"/>
        <end position="36"/>
    </location>
</feature>
<dbReference type="AlphaFoldDB" id="A0A8R2M2U9"/>
<evidence type="ECO:0000313" key="8">
    <source>
        <dbReference type="EnsemblMetazoa" id="XP_037873255.1"/>
    </source>
</evidence>
<keyword evidence="4 6" id="KW-0418">Kinase</keyword>
<reference evidence="8" key="2">
    <citation type="submission" date="2022-06" db="UniProtKB">
        <authorList>
            <consortium name="EnsemblMetazoa"/>
        </authorList>
    </citation>
    <scope>IDENTIFICATION</scope>
    <source>
        <strain evidence="8">p50T (Dazao)</strain>
    </source>
</reference>
<dbReference type="SMR" id="A0A8R2M2U9"/>
<dbReference type="EnsemblMetazoa" id="XM_038017327.1">
    <property type="protein sequence ID" value="XP_037873255.1"/>
    <property type="gene ID" value="LOC101739314"/>
</dbReference>
<dbReference type="PANTHER" id="PTHR12400">
    <property type="entry name" value="INOSITOL POLYPHOSPHATE KINASE"/>
    <property type="match status" value="1"/>
</dbReference>
<dbReference type="CTD" id="32285"/>
<accession>A0A8R2M2U9</accession>
<keyword evidence="5" id="KW-0067">ATP-binding</keyword>
<dbReference type="Proteomes" id="UP000005204">
    <property type="component" value="Unassembled WGS sequence"/>
</dbReference>
<evidence type="ECO:0000256" key="1">
    <source>
        <dbReference type="ARBA" id="ARBA00007374"/>
    </source>
</evidence>
<protein>
    <recommendedName>
        <fullName evidence="6">Kinase</fullName>
        <ecNumber evidence="6">2.7.-.-</ecNumber>
    </recommendedName>
</protein>
<keyword evidence="9" id="KW-1185">Reference proteome</keyword>
<organism evidence="8 9">
    <name type="scientific">Bombyx mori</name>
    <name type="common">Silk moth</name>
    <dbReference type="NCBI Taxonomy" id="7091"/>
    <lineage>
        <taxon>Eukaryota</taxon>
        <taxon>Metazoa</taxon>
        <taxon>Ecdysozoa</taxon>
        <taxon>Arthropoda</taxon>
        <taxon>Hexapoda</taxon>
        <taxon>Insecta</taxon>
        <taxon>Pterygota</taxon>
        <taxon>Neoptera</taxon>
        <taxon>Endopterygota</taxon>
        <taxon>Lepidoptera</taxon>
        <taxon>Glossata</taxon>
        <taxon>Ditrysia</taxon>
        <taxon>Bombycoidea</taxon>
        <taxon>Bombycidae</taxon>
        <taxon>Bombycinae</taxon>
        <taxon>Bombyx</taxon>
    </lineage>
</organism>
<evidence type="ECO:0000256" key="2">
    <source>
        <dbReference type="ARBA" id="ARBA00022679"/>
    </source>
</evidence>
<keyword evidence="3" id="KW-0547">Nucleotide-binding</keyword>
<dbReference type="FunFam" id="3.30.470.160:FF:000001">
    <property type="entry name" value="Kinase"/>
    <property type="match status" value="1"/>
</dbReference>
<evidence type="ECO:0000256" key="5">
    <source>
        <dbReference type="ARBA" id="ARBA00022840"/>
    </source>
</evidence>
<dbReference type="EC" id="2.7.-.-" evidence="6"/>
<dbReference type="GO" id="GO:0032958">
    <property type="term" value="P:inositol phosphate biosynthetic process"/>
    <property type="evidence" value="ECO:0007669"/>
    <property type="project" value="InterPro"/>
</dbReference>
<dbReference type="InterPro" id="IPR038286">
    <property type="entry name" value="IPK_sf"/>
</dbReference>
<dbReference type="Pfam" id="PF03770">
    <property type="entry name" value="IPK"/>
    <property type="match status" value="1"/>
</dbReference>
<dbReference type="GO" id="GO:0046854">
    <property type="term" value="P:phosphatidylinositol phosphate biosynthetic process"/>
    <property type="evidence" value="ECO:0007669"/>
    <property type="project" value="TreeGrafter"/>
</dbReference>
<dbReference type="RefSeq" id="XP_037873255.1">
    <property type="nucleotide sequence ID" value="XM_038017327.2"/>
</dbReference>
<dbReference type="SUPFAM" id="SSF56104">
    <property type="entry name" value="SAICAR synthase-like"/>
    <property type="match status" value="1"/>
</dbReference>
<dbReference type="GO" id="GO:0005634">
    <property type="term" value="C:nucleus"/>
    <property type="evidence" value="ECO:0007669"/>
    <property type="project" value="TreeGrafter"/>
</dbReference>
<dbReference type="GO" id="GO:0000828">
    <property type="term" value="F:inositol hexakisphosphate kinase activity"/>
    <property type="evidence" value="ECO:0007669"/>
    <property type="project" value="TreeGrafter"/>
</dbReference>